<evidence type="ECO:0000313" key="2">
    <source>
        <dbReference type="Proteomes" id="UP001054837"/>
    </source>
</evidence>
<sequence length="122" mass="13721">MCQRITSCINHSPRPFAQQVLSKFLTTTNHRIKIPLEATYKSHQTKKLKQESNGYLSLETESQIAAKLDTLFTGYRKERRFKTDTIMSAKNENIALGSMKYPAAGSLGKTILIDLRTRTGAA</sequence>
<accession>A0AAV4X8C2</accession>
<protein>
    <submittedName>
        <fullName evidence="1">Uncharacterized protein</fullName>
    </submittedName>
</protein>
<evidence type="ECO:0000313" key="1">
    <source>
        <dbReference type="EMBL" id="GIY90928.1"/>
    </source>
</evidence>
<keyword evidence="2" id="KW-1185">Reference proteome</keyword>
<dbReference type="EMBL" id="BPLQ01015723">
    <property type="protein sequence ID" value="GIY90928.1"/>
    <property type="molecule type" value="Genomic_DNA"/>
</dbReference>
<reference evidence="1 2" key="1">
    <citation type="submission" date="2021-06" db="EMBL/GenBank/DDBJ databases">
        <title>Caerostris darwini draft genome.</title>
        <authorList>
            <person name="Kono N."/>
            <person name="Arakawa K."/>
        </authorList>
    </citation>
    <scope>NUCLEOTIDE SEQUENCE [LARGE SCALE GENOMIC DNA]</scope>
</reference>
<name>A0AAV4X8C2_9ARAC</name>
<gene>
    <name evidence="1" type="ORF">CDAR_491341</name>
</gene>
<organism evidence="1 2">
    <name type="scientific">Caerostris darwini</name>
    <dbReference type="NCBI Taxonomy" id="1538125"/>
    <lineage>
        <taxon>Eukaryota</taxon>
        <taxon>Metazoa</taxon>
        <taxon>Ecdysozoa</taxon>
        <taxon>Arthropoda</taxon>
        <taxon>Chelicerata</taxon>
        <taxon>Arachnida</taxon>
        <taxon>Araneae</taxon>
        <taxon>Araneomorphae</taxon>
        <taxon>Entelegynae</taxon>
        <taxon>Araneoidea</taxon>
        <taxon>Araneidae</taxon>
        <taxon>Caerostris</taxon>
    </lineage>
</organism>
<proteinExistence type="predicted"/>
<dbReference type="Proteomes" id="UP001054837">
    <property type="component" value="Unassembled WGS sequence"/>
</dbReference>
<dbReference type="AlphaFoldDB" id="A0AAV4X8C2"/>
<comment type="caution">
    <text evidence="1">The sequence shown here is derived from an EMBL/GenBank/DDBJ whole genome shotgun (WGS) entry which is preliminary data.</text>
</comment>